<feature type="transmembrane region" description="Helical" evidence="1">
    <location>
        <begin position="57"/>
        <end position="83"/>
    </location>
</feature>
<dbReference type="AlphaFoldDB" id="A0AA39U0U0"/>
<reference evidence="2" key="1">
    <citation type="submission" date="2023-06" db="EMBL/GenBank/DDBJ databases">
        <title>Genome-scale phylogeny and comparative genomics of the fungal order Sordariales.</title>
        <authorList>
            <consortium name="Lawrence Berkeley National Laboratory"/>
            <person name="Hensen N."/>
            <person name="Bonometti L."/>
            <person name="Westerberg I."/>
            <person name="Brannstrom I.O."/>
            <person name="Guillou S."/>
            <person name="Cros-Aarteil S."/>
            <person name="Calhoun S."/>
            <person name="Haridas S."/>
            <person name="Kuo A."/>
            <person name="Mondo S."/>
            <person name="Pangilinan J."/>
            <person name="Riley R."/>
            <person name="LaButti K."/>
            <person name="Andreopoulos B."/>
            <person name="Lipzen A."/>
            <person name="Chen C."/>
            <person name="Yanf M."/>
            <person name="Daum C."/>
            <person name="Ng V."/>
            <person name="Clum A."/>
            <person name="Steindorff A."/>
            <person name="Ohm R."/>
            <person name="Martin F."/>
            <person name="Silar P."/>
            <person name="Natvig D."/>
            <person name="Lalanne C."/>
            <person name="Gautier V."/>
            <person name="Ament-velasquez S.L."/>
            <person name="Kruys A."/>
            <person name="Hutchinson M.I."/>
            <person name="Powell A.J."/>
            <person name="Barry K."/>
            <person name="Miller A.N."/>
            <person name="Grigoriev I.V."/>
            <person name="Debuchy R."/>
            <person name="Gladieux P."/>
            <person name="Thoren M.H."/>
            <person name="Johannesson H."/>
        </authorList>
    </citation>
    <scope>NUCLEOTIDE SEQUENCE</scope>
    <source>
        <strain evidence="2">SMH3391-2</strain>
    </source>
</reference>
<organism evidence="2 3">
    <name type="scientific">Bombardia bombarda</name>
    <dbReference type="NCBI Taxonomy" id="252184"/>
    <lineage>
        <taxon>Eukaryota</taxon>
        <taxon>Fungi</taxon>
        <taxon>Dikarya</taxon>
        <taxon>Ascomycota</taxon>
        <taxon>Pezizomycotina</taxon>
        <taxon>Sordariomycetes</taxon>
        <taxon>Sordariomycetidae</taxon>
        <taxon>Sordariales</taxon>
        <taxon>Lasiosphaeriaceae</taxon>
        <taxon>Bombardia</taxon>
    </lineage>
</organism>
<keyword evidence="3" id="KW-1185">Reference proteome</keyword>
<feature type="transmembrane region" description="Helical" evidence="1">
    <location>
        <begin position="122"/>
        <end position="145"/>
    </location>
</feature>
<comment type="caution">
    <text evidence="2">The sequence shown here is derived from an EMBL/GenBank/DDBJ whole genome shotgun (WGS) entry which is preliminary data.</text>
</comment>
<gene>
    <name evidence="2" type="ORF">B0T17DRAFT_471405</name>
</gene>
<dbReference type="EMBL" id="JAULSR010000011">
    <property type="protein sequence ID" value="KAK0610023.1"/>
    <property type="molecule type" value="Genomic_DNA"/>
</dbReference>
<accession>A0AA39U0U0</accession>
<name>A0AA39U0U0_9PEZI</name>
<proteinExistence type="predicted"/>
<protein>
    <submittedName>
        <fullName evidence="2">Uncharacterized protein</fullName>
    </submittedName>
</protein>
<feature type="transmembrane region" description="Helical" evidence="1">
    <location>
        <begin position="95"/>
        <end position="116"/>
    </location>
</feature>
<feature type="transmembrane region" description="Helical" evidence="1">
    <location>
        <begin position="21"/>
        <end position="45"/>
    </location>
</feature>
<keyword evidence="1" id="KW-0472">Membrane</keyword>
<dbReference type="Proteomes" id="UP001174934">
    <property type="component" value="Unassembled WGS sequence"/>
</dbReference>
<keyword evidence="1" id="KW-1133">Transmembrane helix</keyword>
<evidence type="ECO:0000313" key="3">
    <source>
        <dbReference type="Proteomes" id="UP001174934"/>
    </source>
</evidence>
<feature type="non-terminal residue" evidence="2">
    <location>
        <position position="1"/>
    </location>
</feature>
<keyword evidence="1" id="KW-0812">Transmembrane</keyword>
<feature type="non-terminal residue" evidence="2">
    <location>
        <position position="183"/>
    </location>
</feature>
<sequence length="183" mass="20551">TDPYIIGDSSPFLKRVLIPFWVIRIIIMLFEIAIYGLAIGVFAHYKDDFEDNYSSGTYSAAIAVSVVIMVLIILCLVLDIVCIVKRSRRTLSPRFFLISNSIQTGLWVIYFILSVVGQNNSLGIIIAIIIFLSFLGLLIYASVIFHRFRKGKLNAGNYVQTNNPAEIYNLDQQNTGYAPTGYP</sequence>
<evidence type="ECO:0000313" key="2">
    <source>
        <dbReference type="EMBL" id="KAK0610023.1"/>
    </source>
</evidence>
<evidence type="ECO:0000256" key="1">
    <source>
        <dbReference type="SAM" id="Phobius"/>
    </source>
</evidence>